<feature type="compositionally biased region" description="Polar residues" evidence="1">
    <location>
        <begin position="793"/>
        <end position="811"/>
    </location>
</feature>
<evidence type="ECO:0000256" key="1">
    <source>
        <dbReference type="SAM" id="MobiDB-lite"/>
    </source>
</evidence>
<protein>
    <submittedName>
        <fullName evidence="2">Uncharacterized protein</fullName>
    </submittedName>
</protein>
<feature type="compositionally biased region" description="Polar residues" evidence="1">
    <location>
        <begin position="520"/>
        <end position="535"/>
    </location>
</feature>
<feature type="compositionally biased region" description="Polar residues" evidence="1">
    <location>
        <begin position="631"/>
        <end position="641"/>
    </location>
</feature>
<gene>
    <name evidence="2" type="ORF">OTU49_015102</name>
</gene>
<reference evidence="2 3" key="1">
    <citation type="journal article" date="2024" name="BMC Genomics">
        <title>Genome assembly of redclaw crayfish (Cherax quadricarinatus) provides insights into its immune adaptation and hypoxia tolerance.</title>
        <authorList>
            <person name="Liu Z."/>
            <person name="Zheng J."/>
            <person name="Li H."/>
            <person name="Fang K."/>
            <person name="Wang S."/>
            <person name="He J."/>
            <person name="Zhou D."/>
            <person name="Weng S."/>
            <person name="Chi M."/>
            <person name="Gu Z."/>
            <person name="He J."/>
            <person name="Li F."/>
            <person name="Wang M."/>
        </authorList>
    </citation>
    <scope>NUCLEOTIDE SEQUENCE [LARGE SCALE GENOMIC DNA]</scope>
    <source>
        <strain evidence="2">ZL_2023a</strain>
    </source>
</reference>
<feature type="compositionally biased region" description="Low complexity" evidence="1">
    <location>
        <begin position="663"/>
        <end position="688"/>
    </location>
</feature>
<feature type="compositionally biased region" description="Polar residues" evidence="1">
    <location>
        <begin position="558"/>
        <end position="573"/>
    </location>
</feature>
<organism evidence="2 3">
    <name type="scientific">Cherax quadricarinatus</name>
    <name type="common">Australian red claw crayfish</name>
    <dbReference type="NCBI Taxonomy" id="27406"/>
    <lineage>
        <taxon>Eukaryota</taxon>
        <taxon>Metazoa</taxon>
        <taxon>Ecdysozoa</taxon>
        <taxon>Arthropoda</taxon>
        <taxon>Crustacea</taxon>
        <taxon>Multicrustacea</taxon>
        <taxon>Malacostraca</taxon>
        <taxon>Eumalacostraca</taxon>
        <taxon>Eucarida</taxon>
        <taxon>Decapoda</taxon>
        <taxon>Pleocyemata</taxon>
        <taxon>Astacidea</taxon>
        <taxon>Parastacoidea</taxon>
        <taxon>Parastacidae</taxon>
        <taxon>Cherax</taxon>
    </lineage>
</organism>
<dbReference type="Proteomes" id="UP001445076">
    <property type="component" value="Unassembled WGS sequence"/>
</dbReference>
<feature type="compositionally biased region" description="Polar residues" evidence="1">
    <location>
        <begin position="192"/>
        <end position="202"/>
    </location>
</feature>
<evidence type="ECO:0000313" key="2">
    <source>
        <dbReference type="EMBL" id="KAK8749865.1"/>
    </source>
</evidence>
<feature type="region of interest" description="Disordered" evidence="1">
    <location>
        <begin position="1"/>
        <end position="22"/>
    </location>
</feature>
<dbReference type="EMBL" id="JARKIK010000008">
    <property type="protein sequence ID" value="KAK8749865.1"/>
    <property type="molecule type" value="Genomic_DNA"/>
</dbReference>
<feature type="compositionally biased region" description="Low complexity" evidence="1">
    <location>
        <begin position="595"/>
        <end position="629"/>
    </location>
</feature>
<feature type="region of interest" description="Disordered" evidence="1">
    <location>
        <begin position="981"/>
        <end position="1035"/>
    </location>
</feature>
<feature type="compositionally biased region" description="Polar residues" evidence="1">
    <location>
        <begin position="745"/>
        <end position="780"/>
    </location>
</feature>
<feature type="compositionally biased region" description="Low complexity" evidence="1">
    <location>
        <begin position="428"/>
        <end position="440"/>
    </location>
</feature>
<feature type="compositionally biased region" description="Low complexity" evidence="1">
    <location>
        <begin position="781"/>
        <end position="792"/>
    </location>
</feature>
<name>A0AAW0XZA8_CHEQU</name>
<keyword evidence="3" id="KW-1185">Reference proteome</keyword>
<dbReference type="AlphaFoldDB" id="A0AAW0XZA8"/>
<feature type="compositionally biased region" description="Polar residues" evidence="1">
    <location>
        <begin position="441"/>
        <end position="490"/>
    </location>
</feature>
<feature type="compositionally biased region" description="Basic and acidic residues" evidence="1">
    <location>
        <begin position="132"/>
        <end position="158"/>
    </location>
</feature>
<accession>A0AAW0XZA8</accession>
<feature type="region of interest" description="Disordered" evidence="1">
    <location>
        <begin position="423"/>
        <end position="508"/>
    </location>
</feature>
<sequence>MGQSGTPEYNGQERVNKPSSPKRVEVVMGRCFPLSCESLQAGTTTTSVPVVKSVLYKDGLGSPATKAKKSLITIESRIRDRLAQGQTEVDEATVSCYSSQSSGASSLKSDVQQNGFVHSSMAQSNIRSTSKISEEKRDIKLKNERETFLDKVHPEGNPKRPILRRTQSAAAAEPEEARVSDTTKTREDKQLQETSTNNTSGRESWDTTQRKKALLREEFFRVPYEECNREAARSLGGRLNKSEPRLNTVGKERKKRNSLSYKRRVHFDLDDNDEEKEKNTKSNSKVHCLRTFDRRPKEVTAPKKVVVSIYSIDDGVKRVRQFENQNQTSCSMTGETPASLVYSAKDRNQPRLKTARPTDLDSLQQNNTADKMSPQNPTVIGRFKIHTVRSENCKEPIINGDVNLKANVVGHLVQTTAHSLHTPPVKLSVRPRSSSAVRVSTLSTPEPSVLQSRESNLYHSVQSVPASTQSGPVASSQSHHSQLSRGQSYQGHPHEELSSSPQPDDQKLLTVSRPGYLEFTPTQTQVPTLSPSPIYTQVPAACTPSPPHTPSPTQAPTRTFSPTRTISSTQTASPTHTHKPTHTPAFTEAPPLSPSPTHTLSPVHIPSLTHSPSPVHTSSPTHSPSSLVHNPSPTHSPSLVHTPSHKQRQTFARAPVPVPRTRLSLSQQTSPSTSQSSTPHTSQSSTPHASEPSTPHASEPSTPHASEPSTPHASQPSTPHTSPRFTPHTPSLHNTSQHNMRHQSTHTLPDSFCPTTQQFSYSMSEPQAVNTSQSSRSTIYTTSHPSTTPQPSVNTTPHLSSHNALQPSRHFTSQLSSNNTSQPSTQTTMKPSTHFHRASIAQLSDTIKQHPALRNSPHPTQYTLQNPAYATSHNPYYRALLSSACIQKPSKYISSDHQENITKPVPQIIYDTNKVVYPQTLNKENKGKSSWKKTAFNERGNKVNILMTRGDSYSEHNIVLNSHVTSTAPTVTVRKITLPASAPARCSPSPTPSCASSSCSFGSSGSSSGCYSGSPSPTPTPSPVRIRSSGVPTDL</sequence>
<feature type="compositionally biased region" description="Basic and acidic residues" evidence="1">
    <location>
        <begin position="175"/>
        <end position="191"/>
    </location>
</feature>
<feature type="compositionally biased region" description="Polar residues" evidence="1">
    <location>
        <begin position="118"/>
        <end position="131"/>
    </location>
</feature>
<feature type="region of interest" description="Disordered" evidence="1">
    <location>
        <begin position="118"/>
        <end position="208"/>
    </location>
</feature>
<feature type="compositionally biased region" description="Low complexity" evidence="1">
    <location>
        <begin position="812"/>
        <end position="828"/>
    </location>
</feature>
<feature type="compositionally biased region" description="Polar residues" evidence="1">
    <location>
        <begin position="691"/>
        <end position="738"/>
    </location>
</feature>
<evidence type="ECO:0000313" key="3">
    <source>
        <dbReference type="Proteomes" id="UP001445076"/>
    </source>
</evidence>
<feature type="region of interest" description="Disordered" evidence="1">
    <location>
        <begin position="235"/>
        <end position="259"/>
    </location>
</feature>
<proteinExistence type="predicted"/>
<feature type="region of interest" description="Disordered" evidence="1">
    <location>
        <begin position="520"/>
        <end position="832"/>
    </location>
</feature>
<feature type="compositionally biased region" description="Low complexity" evidence="1">
    <location>
        <begin position="981"/>
        <end position="1015"/>
    </location>
</feature>
<comment type="caution">
    <text evidence="2">The sequence shown here is derived from an EMBL/GenBank/DDBJ whole genome shotgun (WGS) entry which is preliminary data.</text>
</comment>